<dbReference type="KEGG" id="dtr:RSDT_0032"/>
<dbReference type="InterPro" id="IPR011250">
    <property type="entry name" value="OMP/PagP_B-barrel"/>
</dbReference>
<keyword evidence="5" id="KW-1185">Reference proteome</keyword>
<evidence type="ECO:0000259" key="3">
    <source>
        <dbReference type="Pfam" id="PF13505"/>
    </source>
</evidence>
<evidence type="ECO:0000313" key="5">
    <source>
        <dbReference type="Proteomes" id="UP000242645"/>
    </source>
</evidence>
<dbReference type="RefSeq" id="WP_096400286.1">
    <property type="nucleotide sequence ID" value="NZ_AP017368.1"/>
</dbReference>
<dbReference type="NCBIfam" id="TIGR01414">
    <property type="entry name" value="autotrans_barl"/>
    <property type="match status" value="1"/>
</dbReference>
<dbReference type="Pfam" id="PF13505">
    <property type="entry name" value="OMP_b-brl"/>
    <property type="match status" value="1"/>
</dbReference>
<dbReference type="GO" id="GO:0019867">
    <property type="term" value="C:outer membrane"/>
    <property type="evidence" value="ECO:0007669"/>
    <property type="project" value="InterPro"/>
</dbReference>
<dbReference type="OrthoDB" id="5451288at2"/>
<feature type="signal peptide" evidence="2">
    <location>
        <begin position="1"/>
        <end position="22"/>
    </location>
</feature>
<dbReference type="SUPFAM" id="SSF56925">
    <property type="entry name" value="OMPA-like"/>
    <property type="match status" value="1"/>
</dbReference>
<evidence type="ECO:0000256" key="1">
    <source>
        <dbReference type="ARBA" id="ARBA00022729"/>
    </source>
</evidence>
<keyword evidence="1 2" id="KW-0732">Signal</keyword>
<accession>A0A1J1E288</accession>
<proteinExistence type="predicted"/>
<protein>
    <submittedName>
        <fullName evidence="4">Outermembrane Hek-like protein</fullName>
    </submittedName>
</protein>
<feature type="chain" id="PRO_5009618672" evidence="2">
    <location>
        <begin position="23"/>
        <end position="223"/>
    </location>
</feature>
<sequence length="223" mass="24292">MKRSIAVLAFVFTFLSSGLAAAEGSGMYLAPKFLMSMQSTGSMNRSSVFAGSGIDGYSQFTLGGALAAGYDFWPQQMLPIRAEIEFALRGNSEKTWSGGVVDDIKGIWNNSTLFANLFWDLHNDSPFTPYVGAGLGLAFNYTGYDATANGGKVSVDDRFTNFAWNVGAGVAYSFNDNFVVDAAYRFVGLGYNEVSIHDVNGQKYEIGNSPYNNEFMVGLRFMF</sequence>
<evidence type="ECO:0000313" key="4">
    <source>
        <dbReference type="EMBL" id="BAV91544.1"/>
    </source>
</evidence>
<name>A0A1J1E288_9BACT</name>
<dbReference type="AlphaFoldDB" id="A0A1J1E288"/>
<dbReference type="Proteomes" id="UP000242645">
    <property type="component" value="Chromosome"/>
</dbReference>
<dbReference type="EMBL" id="AP017368">
    <property type="protein sequence ID" value="BAV91544.1"/>
    <property type="molecule type" value="Genomic_DNA"/>
</dbReference>
<dbReference type="Gene3D" id="2.40.160.20">
    <property type="match status" value="1"/>
</dbReference>
<evidence type="ECO:0000256" key="2">
    <source>
        <dbReference type="SAM" id="SignalP"/>
    </source>
</evidence>
<gene>
    <name evidence="4" type="ORF">RSDT_0032</name>
</gene>
<reference evidence="4 5" key="1">
    <citation type="journal article" date="2017" name="ISME J.">
        <title>Genome of 'Ca. Desulfovibrio trichonymphae', an H2-oxidizing bacterium in a tripartite symbiotic system within a protist cell in the termite gut.</title>
        <authorList>
            <person name="Kuwahara H."/>
            <person name="Yuki M."/>
            <person name="Izawa K."/>
            <person name="Ohkuma M."/>
            <person name="Hongoh Y."/>
        </authorList>
    </citation>
    <scope>NUCLEOTIDE SEQUENCE [LARGE SCALE GENOMIC DNA]</scope>
    <source>
        <strain evidence="4 5">Rs-N31</strain>
    </source>
</reference>
<organism evidence="4 5">
    <name type="scientific">Candidatus Desulfovibrio trichonymphae</name>
    <dbReference type="NCBI Taxonomy" id="1725232"/>
    <lineage>
        <taxon>Bacteria</taxon>
        <taxon>Pseudomonadati</taxon>
        <taxon>Thermodesulfobacteriota</taxon>
        <taxon>Desulfovibrionia</taxon>
        <taxon>Desulfovibrionales</taxon>
        <taxon>Desulfovibrionaceae</taxon>
        <taxon>Desulfovibrio</taxon>
    </lineage>
</organism>
<dbReference type="InterPro" id="IPR006315">
    <property type="entry name" value="OM_autotransptr_brl_dom"/>
</dbReference>
<feature type="domain" description="Outer membrane protein beta-barrel" evidence="3">
    <location>
        <begin position="8"/>
        <end position="223"/>
    </location>
</feature>
<dbReference type="InterPro" id="IPR027385">
    <property type="entry name" value="Beta-barrel_OMP"/>
</dbReference>